<evidence type="ECO:0000256" key="1">
    <source>
        <dbReference type="ARBA" id="ARBA00008007"/>
    </source>
</evidence>
<reference evidence="3 4" key="1">
    <citation type="journal article" date="2016" name="Nat. Commun.">
        <title>Thousands of microbial genomes shed light on interconnected biogeochemical processes in an aquifer system.</title>
        <authorList>
            <person name="Anantharaman K."/>
            <person name="Brown C.T."/>
            <person name="Hug L.A."/>
            <person name="Sharon I."/>
            <person name="Castelle C.J."/>
            <person name="Probst A.J."/>
            <person name="Thomas B.C."/>
            <person name="Singh A."/>
            <person name="Wilkins M.J."/>
            <person name="Karaoz U."/>
            <person name="Brodie E.L."/>
            <person name="Williams K.H."/>
            <person name="Hubbard S.S."/>
            <person name="Banfield J.F."/>
        </authorList>
    </citation>
    <scope>NUCLEOTIDE SEQUENCE [LARGE SCALE GENOMIC DNA]</scope>
</reference>
<feature type="domain" description="Phosphoribosyltransferase" evidence="2">
    <location>
        <begin position="129"/>
        <end position="218"/>
    </location>
</feature>
<dbReference type="InterPro" id="IPR000836">
    <property type="entry name" value="PRTase_dom"/>
</dbReference>
<evidence type="ECO:0000313" key="3">
    <source>
        <dbReference type="EMBL" id="OGD34542.1"/>
    </source>
</evidence>
<evidence type="ECO:0000313" key="4">
    <source>
        <dbReference type="Proteomes" id="UP000176650"/>
    </source>
</evidence>
<dbReference type="PANTHER" id="PTHR47505:SF1">
    <property type="entry name" value="DNA UTILIZATION PROTEIN YHGH"/>
    <property type="match status" value="1"/>
</dbReference>
<evidence type="ECO:0000259" key="2">
    <source>
        <dbReference type="Pfam" id="PF00156"/>
    </source>
</evidence>
<dbReference type="CDD" id="cd06223">
    <property type="entry name" value="PRTases_typeI"/>
    <property type="match status" value="1"/>
</dbReference>
<comment type="caution">
    <text evidence="3">The sequence shown here is derived from an EMBL/GenBank/DDBJ whole genome shotgun (WGS) entry which is preliminary data.</text>
</comment>
<dbReference type="SUPFAM" id="SSF53271">
    <property type="entry name" value="PRTase-like"/>
    <property type="match status" value="1"/>
</dbReference>
<comment type="similarity">
    <text evidence="1">Belongs to the ComF/GntX family.</text>
</comment>
<proteinExistence type="inferred from homology"/>
<name>A0A1F5BVA3_9BACT</name>
<dbReference type="PANTHER" id="PTHR47505">
    <property type="entry name" value="DNA UTILIZATION PROTEIN YHGH"/>
    <property type="match status" value="1"/>
</dbReference>
<protein>
    <recommendedName>
        <fullName evidence="2">Phosphoribosyltransferase domain-containing protein</fullName>
    </recommendedName>
</protein>
<dbReference type="Gene3D" id="3.40.50.2020">
    <property type="match status" value="1"/>
</dbReference>
<dbReference type="Proteomes" id="UP000176650">
    <property type="component" value="Unassembled WGS sequence"/>
</dbReference>
<accession>A0A1F5BVA3</accession>
<dbReference type="EMBL" id="MEYS01000001">
    <property type="protein sequence ID" value="OGD34542.1"/>
    <property type="molecule type" value="Genomic_DNA"/>
</dbReference>
<dbReference type="STRING" id="1797298.A2988_03470"/>
<sequence length="220" mass="24759">MPSLKNKVLKFFFDILFPAFCVGCKKEGRFLCPSCRQKIVVKRVPEYPPQKTGVKTLFAATDYHAKLISDLIARYKYGFADELHADLADLLIEHARRAQFQKRDDHIIAAVPLHRRRLHWRGFNQADLLARRVAGHFAIPYRPGALARIKNTAPQIEMTDRKDRLENIKGAFACVDKSAVRNKTVILVDDVSTTGATLAECAWALKQAGARSVIGFVVAK</sequence>
<dbReference type="InterPro" id="IPR029057">
    <property type="entry name" value="PRTase-like"/>
</dbReference>
<gene>
    <name evidence="3" type="ORF">A2988_03470</name>
</gene>
<organism evidence="3 4">
    <name type="scientific">Candidatus Azambacteria bacterium RIFCSPLOWO2_01_FULL_46_25</name>
    <dbReference type="NCBI Taxonomy" id="1797298"/>
    <lineage>
        <taxon>Bacteria</taxon>
        <taxon>Candidatus Azamiibacteriota</taxon>
    </lineage>
</organism>
<dbReference type="AlphaFoldDB" id="A0A1F5BVA3"/>
<dbReference type="Pfam" id="PF00156">
    <property type="entry name" value="Pribosyltran"/>
    <property type="match status" value="1"/>
</dbReference>
<dbReference type="InterPro" id="IPR051910">
    <property type="entry name" value="ComF/GntX_DNA_util-trans"/>
</dbReference>